<dbReference type="Proteomes" id="UP000248349">
    <property type="component" value="Unassembled WGS sequence"/>
</dbReference>
<evidence type="ECO:0000256" key="1">
    <source>
        <dbReference type="SAM" id="SignalP"/>
    </source>
</evidence>
<keyword evidence="3" id="KW-1185">Reference proteome</keyword>
<dbReference type="GeneID" id="37072029"/>
<name>A0A318ZKE0_9EURO</name>
<reference evidence="2 3" key="1">
    <citation type="submission" date="2016-12" db="EMBL/GenBank/DDBJ databases">
        <title>The genomes of Aspergillus section Nigri reveals drivers in fungal speciation.</title>
        <authorList>
            <consortium name="DOE Joint Genome Institute"/>
            <person name="Vesth T.C."/>
            <person name="Nybo J."/>
            <person name="Theobald S."/>
            <person name="Brandl J."/>
            <person name="Frisvad J.C."/>
            <person name="Nielsen K.F."/>
            <person name="Lyhne E.K."/>
            <person name="Kogle M.E."/>
            <person name="Kuo A."/>
            <person name="Riley R."/>
            <person name="Clum A."/>
            <person name="Nolan M."/>
            <person name="Lipzen A."/>
            <person name="Salamov A."/>
            <person name="Henrissat B."/>
            <person name="Wiebenga A."/>
            <person name="De Vries R.P."/>
            <person name="Grigoriev I.V."/>
            <person name="Mortensen U.H."/>
            <person name="Andersen M.R."/>
            <person name="Baker S.E."/>
        </authorList>
    </citation>
    <scope>NUCLEOTIDE SEQUENCE [LARGE SCALE GENOMIC DNA]</scope>
    <source>
        <strain evidence="2 3">JOP 1030-1</strain>
    </source>
</reference>
<protein>
    <submittedName>
        <fullName evidence="2">Uncharacterized protein</fullName>
    </submittedName>
</protein>
<gene>
    <name evidence="2" type="ORF">BP01DRAFT_174087</name>
</gene>
<dbReference type="EMBL" id="KZ821222">
    <property type="protein sequence ID" value="PYH47976.1"/>
    <property type="molecule type" value="Genomic_DNA"/>
</dbReference>
<organism evidence="2 3">
    <name type="scientific">Aspergillus saccharolyticus JOP 1030-1</name>
    <dbReference type="NCBI Taxonomy" id="1450539"/>
    <lineage>
        <taxon>Eukaryota</taxon>
        <taxon>Fungi</taxon>
        <taxon>Dikarya</taxon>
        <taxon>Ascomycota</taxon>
        <taxon>Pezizomycotina</taxon>
        <taxon>Eurotiomycetes</taxon>
        <taxon>Eurotiomycetidae</taxon>
        <taxon>Eurotiales</taxon>
        <taxon>Aspergillaceae</taxon>
        <taxon>Aspergillus</taxon>
        <taxon>Aspergillus subgen. Circumdati</taxon>
    </lineage>
</organism>
<evidence type="ECO:0000313" key="2">
    <source>
        <dbReference type="EMBL" id="PYH47976.1"/>
    </source>
</evidence>
<evidence type="ECO:0000313" key="3">
    <source>
        <dbReference type="Proteomes" id="UP000248349"/>
    </source>
</evidence>
<feature type="signal peptide" evidence="1">
    <location>
        <begin position="1"/>
        <end position="16"/>
    </location>
</feature>
<accession>A0A318ZKE0</accession>
<dbReference type="RefSeq" id="XP_025433958.1">
    <property type="nucleotide sequence ID" value="XM_025570801.1"/>
</dbReference>
<keyword evidence="1" id="KW-0732">Signal</keyword>
<feature type="chain" id="PRO_5016405336" evidence="1">
    <location>
        <begin position="17"/>
        <end position="62"/>
    </location>
</feature>
<sequence length="62" mass="6999">MTWRLGFLAFAMEAWIAPHCPPDNPLAISRVSPPFICLITPTLSSWSPTRQLLKAIETLYLD</sequence>
<proteinExistence type="predicted"/>
<dbReference type="AlphaFoldDB" id="A0A318ZKE0"/>